<dbReference type="RefSeq" id="WP_119599246.1">
    <property type="nucleotide sequence ID" value="NZ_QXQA01000004.1"/>
</dbReference>
<dbReference type="EC" id="3.1.3.-" evidence="4"/>
<dbReference type="OrthoDB" id="9810449at2"/>
<dbReference type="Proteomes" id="UP000266482">
    <property type="component" value="Unassembled WGS sequence"/>
</dbReference>
<evidence type="ECO:0000313" key="8">
    <source>
        <dbReference type="EMBL" id="RIX53606.1"/>
    </source>
</evidence>
<dbReference type="Pfam" id="PF13344">
    <property type="entry name" value="Hydrolase_6"/>
    <property type="match status" value="1"/>
</dbReference>
<dbReference type="PANTHER" id="PTHR19288:SF95">
    <property type="entry name" value="D-GLYCEROL 3-PHOSPHATE PHOSPHATASE"/>
    <property type="match status" value="1"/>
</dbReference>
<dbReference type="GO" id="GO:0005737">
    <property type="term" value="C:cytoplasm"/>
    <property type="evidence" value="ECO:0007669"/>
    <property type="project" value="TreeGrafter"/>
</dbReference>
<evidence type="ECO:0000256" key="3">
    <source>
        <dbReference type="ARBA" id="ARBA00022842"/>
    </source>
</evidence>
<dbReference type="InterPro" id="IPR006354">
    <property type="entry name" value="HAD-SF_hydro_IIA_hyp1"/>
</dbReference>
<evidence type="ECO:0000256" key="5">
    <source>
        <dbReference type="PIRSR" id="PIRSR000915-1"/>
    </source>
</evidence>
<dbReference type="InterPro" id="IPR006357">
    <property type="entry name" value="HAD-SF_hydro_IIA"/>
</dbReference>
<dbReference type="PIRSF" id="PIRSF000915">
    <property type="entry name" value="PGP-type_phosphatase"/>
    <property type="match status" value="1"/>
</dbReference>
<dbReference type="NCBIfam" id="TIGR01457">
    <property type="entry name" value="HAD-SF-IIA-hyp2"/>
    <property type="match status" value="1"/>
</dbReference>
<dbReference type="SUPFAM" id="SSF56784">
    <property type="entry name" value="HAD-like"/>
    <property type="match status" value="1"/>
</dbReference>
<keyword evidence="9" id="KW-1185">Reference proteome</keyword>
<dbReference type="Pfam" id="PF13242">
    <property type="entry name" value="Hydrolase_like"/>
    <property type="match status" value="1"/>
</dbReference>
<comment type="similarity">
    <text evidence="1 4">Belongs to the HAD-like hydrolase superfamily. NagD family.</text>
</comment>
<feature type="binding site" evidence="6">
    <location>
        <position position="185"/>
    </location>
    <ligand>
        <name>substrate</name>
    </ligand>
</feature>
<feature type="binding site" evidence="7">
    <location>
        <position position="16"/>
    </location>
    <ligand>
        <name>Mg(2+)</name>
        <dbReference type="ChEBI" id="CHEBI:18420"/>
    </ligand>
</feature>
<proteinExistence type="inferred from homology"/>
<feature type="binding site" evidence="7">
    <location>
        <position position="210"/>
    </location>
    <ligand>
        <name>Mg(2+)</name>
        <dbReference type="ChEBI" id="CHEBI:18420"/>
    </ligand>
</feature>
<name>A0A3A1V1D1_9BACL</name>
<dbReference type="GO" id="GO:0016791">
    <property type="term" value="F:phosphatase activity"/>
    <property type="evidence" value="ECO:0007669"/>
    <property type="project" value="TreeGrafter"/>
</dbReference>
<comment type="cofactor">
    <cofactor evidence="7">
        <name>Mg(2+)</name>
        <dbReference type="ChEBI" id="CHEBI:18420"/>
    </cofactor>
    <text evidence="7">Divalent metal ions. Mg(2+) is the most effective.</text>
</comment>
<protein>
    <recommendedName>
        <fullName evidence="4">Acid sugar phosphatase</fullName>
        <ecNumber evidence="4">3.1.3.-</ecNumber>
    </recommendedName>
</protein>
<keyword evidence="2 4" id="KW-0479">Metal-binding</keyword>
<evidence type="ECO:0000256" key="1">
    <source>
        <dbReference type="ARBA" id="ARBA00006696"/>
    </source>
</evidence>
<evidence type="ECO:0000313" key="9">
    <source>
        <dbReference type="Proteomes" id="UP000266482"/>
    </source>
</evidence>
<comment type="caution">
    <text evidence="8">The sequence shown here is derived from an EMBL/GenBank/DDBJ whole genome shotgun (WGS) entry which is preliminary data.</text>
</comment>
<evidence type="ECO:0000256" key="4">
    <source>
        <dbReference type="PIRNR" id="PIRNR000915"/>
    </source>
</evidence>
<dbReference type="PANTHER" id="PTHR19288">
    <property type="entry name" value="4-NITROPHENYLPHOSPHATASE-RELATED"/>
    <property type="match status" value="1"/>
</dbReference>
<dbReference type="GO" id="GO:0046872">
    <property type="term" value="F:metal ion binding"/>
    <property type="evidence" value="ECO:0007669"/>
    <property type="project" value="UniProtKB-KW"/>
</dbReference>
<accession>A0A3A1V1D1</accession>
<evidence type="ECO:0000256" key="6">
    <source>
        <dbReference type="PIRSR" id="PIRSR000915-2"/>
    </source>
</evidence>
<dbReference type="AlphaFoldDB" id="A0A3A1V1D1"/>
<keyword evidence="8" id="KW-0378">Hydrolase</keyword>
<keyword evidence="3 4" id="KW-0460">Magnesium</keyword>
<dbReference type="InterPro" id="IPR036412">
    <property type="entry name" value="HAD-like_sf"/>
</dbReference>
<feature type="active site" description="Nucleophile" evidence="5">
    <location>
        <position position="14"/>
    </location>
</feature>
<dbReference type="InterPro" id="IPR023214">
    <property type="entry name" value="HAD_sf"/>
</dbReference>
<feature type="active site" description="Proton donor" evidence="5">
    <location>
        <position position="16"/>
    </location>
</feature>
<sequence>MKGTITTNNGLLIDLDGTLYHGSNRIEGADRLIALLREAKMPYRYVTNNSTATPTEVADRLTAMGIPALPEEVCTSAQAAAGYIAERSPGASVYIIGENGLYDAMIEVGLKPTDAEADFVVQGLDRSLTYDRAAKAVQYIRGGAAFVMTNPDLLLPSGTGLLPGAGSIGAMLKAASGQDPVVIGKPSAILMDYSLEKLGMAAENTWVVGDNLATDIAAGIAAGCGTALVFTGLTNEQNYERYAEAAGCKPDLICKDLNELIAVINGSRPS</sequence>
<reference evidence="8 9" key="1">
    <citation type="submission" date="2018-09" db="EMBL/GenBank/DDBJ databases">
        <title>Paenibacillus aracenensis nov. sp. isolated from a cave in southern Spain.</title>
        <authorList>
            <person name="Jurado V."/>
            <person name="Gutierrez-Patricio S."/>
            <person name="Gonzalez-Pimentel J.L."/>
            <person name="Miller A.Z."/>
            <person name="Laiz L."/>
            <person name="Saiz-Jimenez C."/>
        </authorList>
    </citation>
    <scope>NUCLEOTIDE SEQUENCE [LARGE SCALE GENOMIC DNA]</scope>
    <source>
        <strain evidence="8 9">DSM 22867</strain>
    </source>
</reference>
<feature type="binding site" evidence="7">
    <location>
        <position position="14"/>
    </location>
    <ligand>
        <name>Mg(2+)</name>
        <dbReference type="ChEBI" id="CHEBI:18420"/>
    </ligand>
</feature>
<dbReference type="EMBL" id="QXQA01000004">
    <property type="protein sequence ID" value="RIX53606.1"/>
    <property type="molecule type" value="Genomic_DNA"/>
</dbReference>
<dbReference type="NCBIfam" id="TIGR01460">
    <property type="entry name" value="HAD-SF-IIA"/>
    <property type="match status" value="1"/>
</dbReference>
<comment type="function">
    <text evidence="4">Catalyzes the dephosphorylation of 2-6 carbon acid sugars in vitro.</text>
</comment>
<dbReference type="Gene3D" id="3.40.50.1000">
    <property type="entry name" value="HAD superfamily/HAD-like"/>
    <property type="match status" value="2"/>
</dbReference>
<gene>
    <name evidence="8" type="ORF">D3P08_09245</name>
</gene>
<organism evidence="8 9">
    <name type="scientific">Paenibacillus nanensis</name>
    <dbReference type="NCBI Taxonomy" id="393251"/>
    <lineage>
        <taxon>Bacteria</taxon>
        <taxon>Bacillati</taxon>
        <taxon>Bacillota</taxon>
        <taxon>Bacilli</taxon>
        <taxon>Bacillales</taxon>
        <taxon>Paenibacillaceae</taxon>
        <taxon>Paenibacillus</taxon>
    </lineage>
</organism>
<evidence type="ECO:0000256" key="2">
    <source>
        <dbReference type="ARBA" id="ARBA00022723"/>
    </source>
</evidence>
<evidence type="ECO:0000256" key="7">
    <source>
        <dbReference type="PIRSR" id="PIRSR000915-3"/>
    </source>
</evidence>